<proteinExistence type="predicted"/>
<reference evidence="2" key="1">
    <citation type="submission" date="2023-07" db="EMBL/GenBank/DDBJ databases">
        <title>Functional and genomic diversity of the sorghum phyllosphere microbiome.</title>
        <authorList>
            <person name="Shade A."/>
        </authorList>
    </citation>
    <scope>NUCLEOTIDE SEQUENCE [LARGE SCALE GENOMIC DNA]</scope>
    <source>
        <strain evidence="2">SORGH_AS_0422</strain>
    </source>
</reference>
<dbReference type="EMBL" id="JAVLVU010000001">
    <property type="protein sequence ID" value="MDT3402419.1"/>
    <property type="molecule type" value="Genomic_DNA"/>
</dbReference>
<accession>A0ABU3GRL6</accession>
<evidence type="ECO:0000313" key="1">
    <source>
        <dbReference type="EMBL" id="MDT3402419.1"/>
    </source>
</evidence>
<protein>
    <submittedName>
        <fullName evidence="1">Uncharacterized protein</fullName>
    </submittedName>
</protein>
<name>A0ABU3GRL6_9SPHI</name>
<comment type="caution">
    <text evidence="1">The sequence shown here is derived from an EMBL/GenBank/DDBJ whole genome shotgun (WGS) entry which is preliminary data.</text>
</comment>
<organism evidence="1 2">
    <name type="scientific">Mucilaginibacter terrae</name>
    <dbReference type="NCBI Taxonomy" id="1955052"/>
    <lineage>
        <taxon>Bacteria</taxon>
        <taxon>Pseudomonadati</taxon>
        <taxon>Bacteroidota</taxon>
        <taxon>Sphingobacteriia</taxon>
        <taxon>Sphingobacteriales</taxon>
        <taxon>Sphingobacteriaceae</taxon>
        <taxon>Mucilaginibacter</taxon>
    </lineage>
</organism>
<gene>
    <name evidence="1" type="ORF">QE417_001491</name>
</gene>
<sequence length="197" mass="22639">MIFRRNKFEHILADYYIWQMPRKYCLLALLPFALLLAYCQNKPSQKATQHYEPAPPDTTIVYNELSSKILGRILSADTNRIKKRFTVPVKITVNEKQADGGDPYYFYVFTTPGNKITLFYKPSEGFYIESGLITREGITLNKDVAIGIEKAAFLQILELKESKFNLFHIVNDDATVQSSFYFKNGKLSSVQLTQTVE</sequence>
<dbReference type="Proteomes" id="UP001258315">
    <property type="component" value="Unassembled WGS sequence"/>
</dbReference>
<keyword evidence="2" id="KW-1185">Reference proteome</keyword>
<evidence type="ECO:0000313" key="2">
    <source>
        <dbReference type="Proteomes" id="UP001258315"/>
    </source>
</evidence>